<keyword evidence="1" id="KW-0560">Oxidoreductase</keyword>
<dbReference type="PANTHER" id="PTHR13914:SF0">
    <property type="entry name" value="PROLINE DEHYDROGENASE 1, MITOCHONDRIAL"/>
    <property type="match status" value="1"/>
</dbReference>
<dbReference type="InterPro" id="IPR015659">
    <property type="entry name" value="Proline_oxidase"/>
</dbReference>
<dbReference type="Pfam" id="PF01619">
    <property type="entry name" value="Pro_dh"/>
    <property type="match status" value="1"/>
</dbReference>
<name>A0ABT8WD74_9FLAO</name>
<evidence type="ECO:0000256" key="1">
    <source>
        <dbReference type="ARBA" id="ARBA00023002"/>
    </source>
</evidence>
<protein>
    <submittedName>
        <fullName evidence="3">Proline dehydrogenase family protein</fullName>
    </submittedName>
</protein>
<reference evidence="3" key="1">
    <citation type="submission" date="2023-07" db="EMBL/GenBank/DDBJ databases">
        <title>Two novel species in the genus Flavivirga.</title>
        <authorList>
            <person name="Kwon K."/>
        </authorList>
    </citation>
    <scope>NUCLEOTIDE SEQUENCE</scope>
    <source>
        <strain evidence="3">KCTC 52353</strain>
    </source>
</reference>
<feature type="domain" description="Proline dehydrogenase" evidence="2">
    <location>
        <begin position="78"/>
        <end position="372"/>
    </location>
</feature>
<dbReference type="RefSeq" id="WP_303278807.1">
    <property type="nucleotide sequence ID" value="NZ_JAUOEK010000142.1"/>
</dbReference>
<proteinExistence type="predicted"/>
<dbReference type="InterPro" id="IPR029041">
    <property type="entry name" value="FAD-linked_oxidoreductase-like"/>
</dbReference>
<dbReference type="InterPro" id="IPR002872">
    <property type="entry name" value="Proline_DH_dom"/>
</dbReference>
<dbReference type="PANTHER" id="PTHR13914">
    <property type="entry name" value="PROLINE OXIDASE"/>
    <property type="match status" value="1"/>
</dbReference>
<evidence type="ECO:0000313" key="4">
    <source>
        <dbReference type="Proteomes" id="UP001176883"/>
    </source>
</evidence>
<keyword evidence="4" id="KW-1185">Reference proteome</keyword>
<dbReference type="Proteomes" id="UP001176883">
    <property type="component" value="Unassembled WGS sequence"/>
</dbReference>
<accession>A0ABT8WD74</accession>
<dbReference type="Gene3D" id="3.20.20.220">
    <property type="match status" value="1"/>
</dbReference>
<sequence>MEQIFNNTEIAFSLKNDSELERAFFLFKMISIEPLVKIGTAATNFALKANLPIEGLIRSTVFDHFCGGINEEDCLPVIDKMFLKGVSSVLDYSVEGKESEKEFDAAMKTVLKIIDFAKDLDAIPIAVFKPTGFGRLHLYEKIGDGEELTQNEQEEWANVVNRFDIVCKKAKENDIAVLIDSEESWMQDAADALITRMMQKYNTEKPIVYNTLQMYRHDRLDFLKSEHLKAKKGHYFLGYKLVRGAYLEKENDRAEEKGYVSPICTSKLATDENFDKGLHYIIDNLDDISLFAGTHNESSSYLLMQLMADKNLKNDDKRIWFGQLYGMSDHISFNLANKGYNVAKYIPFGPVKDVMPYLIRRAEENTSVAGQTGRELALLTKEKKRRKTL</sequence>
<gene>
    <name evidence="3" type="ORF">Q4Q35_14950</name>
</gene>
<evidence type="ECO:0000313" key="3">
    <source>
        <dbReference type="EMBL" id="MDO5971104.1"/>
    </source>
</evidence>
<dbReference type="EMBL" id="JAUOEK010000142">
    <property type="protein sequence ID" value="MDO5971104.1"/>
    <property type="molecule type" value="Genomic_DNA"/>
</dbReference>
<comment type="caution">
    <text evidence="3">The sequence shown here is derived from an EMBL/GenBank/DDBJ whole genome shotgun (WGS) entry which is preliminary data.</text>
</comment>
<organism evidence="3 4">
    <name type="scientific">Flavivirga aquimarina</name>
    <dbReference type="NCBI Taxonomy" id="2027862"/>
    <lineage>
        <taxon>Bacteria</taxon>
        <taxon>Pseudomonadati</taxon>
        <taxon>Bacteroidota</taxon>
        <taxon>Flavobacteriia</taxon>
        <taxon>Flavobacteriales</taxon>
        <taxon>Flavobacteriaceae</taxon>
        <taxon>Flavivirga</taxon>
    </lineage>
</organism>
<dbReference type="SUPFAM" id="SSF51730">
    <property type="entry name" value="FAD-linked oxidoreductase"/>
    <property type="match status" value="1"/>
</dbReference>
<evidence type="ECO:0000259" key="2">
    <source>
        <dbReference type="Pfam" id="PF01619"/>
    </source>
</evidence>